<dbReference type="InterPro" id="IPR002306">
    <property type="entry name" value="Trp-tRNA-ligase"/>
</dbReference>
<sequence>MTIIHDPAHQIKNERQLQSVSDQLSSLELPEPSVITKLQEQELDRKVIGERDVKLSSMDMSDPEVLASHESETDRKYQTEALQASLASLNLPVPEMLMRASLRADGVSTPAPFPRTDEFGNPCLTPKTEYSPTPNQPSPILAPTINIDQAQVVDPWDVKGAVIDGVQMEIDYNKLIEQFGTKHISTEQLERFENLTQRKLHPLLKRGMFFSHRDLDVILNLYEQGKPFYLYTGRGPSTGSMHLGHMVPFIVTQWLQEVFDVPLVIQLTDDEKFLFKSNLTLEDCHKYAFENARDIIACGFKLDKTFIFSDLDYMGSPEQSLITKAKLRLASTTRCVPIPPSYYVLNKRRGKQRAEASFWTPFRDNIGKSHFVAIQAAPAISSSFPQIFGTKETIPCLIPCAIDQDPYFRLTRDVASRIKRAKPCLLLSKFFPALQGPTSKMSSSVDASAIFMSDTPKQIKTKINKFAFSGGKATIEEHRKEGGRTDVDVPYQYLSFFEESDEKLEKIKTQYESGELLTGEIKAICIETLQKMVSDFQERKKLVSDDLVKQFMDPKRAIDPTVVPRNTSVQQQPTPST</sequence>
<keyword evidence="7 12" id="KW-0547">Nucleotide-binding</keyword>
<feature type="compositionally biased region" description="Polar residues" evidence="13">
    <location>
        <begin position="564"/>
        <end position="577"/>
    </location>
</feature>
<dbReference type="FunFam" id="1.10.240.10:FF:000003">
    <property type="entry name" value="Tryptophan--tRNA ligase, cytoplasmic"/>
    <property type="match status" value="1"/>
</dbReference>
<evidence type="ECO:0000256" key="3">
    <source>
        <dbReference type="ARBA" id="ARBA00013161"/>
    </source>
</evidence>
<evidence type="ECO:0000256" key="10">
    <source>
        <dbReference type="ARBA" id="ARBA00023146"/>
    </source>
</evidence>
<dbReference type="VEuPathDB" id="FungiDB:PSHT_04374"/>
<dbReference type="Gene3D" id="3.40.50.620">
    <property type="entry name" value="HUPs"/>
    <property type="match status" value="1"/>
</dbReference>
<evidence type="ECO:0000313" key="14">
    <source>
        <dbReference type="EMBL" id="POW06188.1"/>
    </source>
</evidence>
<keyword evidence="5" id="KW-0963">Cytoplasm</keyword>
<comment type="caution">
    <text evidence="14">The sequence shown here is derived from an EMBL/GenBank/DDBJ whole genome shotgun (WGS) entry which is preliminary data.</text>
</comment>
<gene>
    <name evidence="14" type="ORF">PSTT_09073</name>
</gene>
<evidence type="ECO:0000256" key="6">
    <source>
        <dbReference type="ARBA" id="ARBA00022598"/>
    </source>
</evidence>
<dbReference type="SUPFAM" id="SSF52374">
    <property type="entry name" value="Nucleotidylyl transferase"/>
    <property type="match status" value="1"/>
</dbReference>
<evidence type="ECO:0000256" key="4">
    <source>
        <dbReference type="ARBA" id="ARBA00013782"/>
    </source>
</evidence>
<dbReference type="GO" id="GO:0005524">
    <property type="term" value="F:ATP binding"/>
    <property type="evidence" value="ECO:0007669"/>
    <property type="project" value="UniProtKB-KW"/>
</dbReference>
<dbReference type="InterPro" id="IPR001412">
    <property type="entry name" value="aa-tRNA-synth_I_CS"/>
</dbReference>
<dbReference type="PRINTS" id="PR01039">
    <property type="entry name" value="TRNASYNTHTRP"/>
</dbReference>
<evidence type="ECO:0000256" key="2">
    <source>
        <dbReference type="ARBA" id="ARBA00005594"/>
    </source>
</evidence>
<name>A0A2S4V9M6_9BASI</name>
<organism evidence="14 15">
    <name type="scientific">Puccinia striiformis</name>
    <dbReference type="NCBI Taxonomy" id="27350"/>
    <lineage>
        <taxon>Eukaryota</taxon>
        <taxon>Fungi</taxon>
        <taxon>Dikarya</taxon>
        <taxon>Basidiomycota</taxon>
        <taxon>Pucciniomycotina</taxon>
        <taxon>Pucciniomycetes</taxon>
        <taxon>Pucciniales</taxon>
        <taxon>Pucciniaceae</taxon>
        <taxon>Puccinia</taxon>
    </lineage>
</organism>
<dbReference type="GO" id="GO:0004830">
    <property type="term" value="F:tryptophan-tRNA ligase activity"/>
    <property type="evidence" value="ECO:0007669"/>
    <property type="project" value="UniProtKB-EC"/>
</dbReference>
<dbReference type="Proteomes" id="UP000239156">
    <property type="component" value="Unassembled WGS sequence"/>
</dbReference>
<proteinExistence type="inferred from homology"/>
<dbReference type="GO" id="GO:0005737">
    <property type="term" value="C:cytoplasm"/>
    <property type="evidence" value="ECO:0007669"/>
    <property type="project" value="UniProtKB-SubCell"/>
</dbReference>
<evidence type="ECO:0000313" key="15">
    <source>
        <dbReference type="Proteomes" id="UP000239156"/>
    </source>
</evidence>
<keyword evidence="10 12" id="KW-0030">Aminoacyl-tRNA synthetase</keyword>
<accession>A0A2S4V9M6</accession>
<evidence type="ECO:0000256" key="1">
    <source>
        <dbReference type="ARBA" id="ARBA00004496"/>
    </source>
</evidence>
<dbReference type="PROSITE" id="PS00178">
    <property type="entry name" value="AA_TRNA_LIGASE_I"/>
    <property type="match status" value="1"/>
</dbReference>
<protein>
    <recommendedName>
        <fullName evidence="4">Tryptophan--tRNA ligase, cytoplasmic</fullName>
        <ecNumber evidence="3">6.1.1.2</ecNumber>
    </recommendedName>
    <alternativeName>
        <fullName evidence="11">Tryptophanyl-tRNA synthetase</fullName>
    </alternativeName>
</protein>
<comment type="similarity">
    <text evidence="2 12">Belongs to the class-I aminoacyl-tRNA synthetase family.</text>
</comment>
<dbReference type="EC" id="6.1.1.2" evidence="3"/>
<dbReference type="InterPro" id="IPR014729">
    <property type="entry name" value="Rossmann-like_a/b/a_fold"/>
</dbReference>
<evidence type="ECO:0000256" key="12">
    <source>
        <dbReference type="RuleBase" id="RU363036"/>
    </source>
</evidence>
<evidence type="ECO:0000256" key="9">
    <source>
        <dbReference type="ARBA" id="ARBA00022917"/>
    </source>
</evidence>
<dbReference type="PANTHER" id="PTHR10055">
    <property type="entry name" value="TRYPTOPHANYL-TRNA SYNTHETASE"/>
    <property type="match status" value="1"/>
</dbReference>
<keyword evidence="8 12" id="KW-0067">ATP-binding</keyword>
<dbReference type="VEuPathDB" id="FungiDB:PSTT_09073"/>
<dbReference type="EMBL" id="PKSL01000089">
    <property type="protein sequence ID" value="POW06188.1"/>
    <property type="molecule type" value="Genomic_DNA"/>
</dbReference>
<dbReference type="GO" id="GO:0006436">
    <property type="term" value="P:tryptophanyl-tRNA aminoacylation"/>
    <property type="evidence" value="ECO:0007669"/>
    <property type="project" value="InterPro"/>
</dbReference>
<comment type="subcellular location">
    <subcellularLocation>
        <location evidence="1">Cytoplasm</location>
    </subcellularLocation>
</comment>
<evidence type="ECO:0000256" key="13">
    <source>
        <dbReference type="SAM" id="MobiDB-lite"/>
    </source>
</evidence>
<dbReference type="Pfam" id="PF00579">
    <property type="entry name" value="tRNA-synt_1b"/>
    <property type="match status" value="1"/>
</dbReference>
<keyword evidence="9 12" id="KW-0648">Protein biosynthesis</keyword>
<feature type="region of interest" description="Disordered" evidence="13">
    <location>
        <begin position="558"/>
        <end position="577"/>
    </location>
</feature>
<evidence type="ECO:0000256" key="5">
    <source>
        <dbReference type="ARBA" id="ARBA00022490"/>
    </source>
</evidence>
<evidence type="ECO:0000256" key="8">
    <source>
        <dbReference type="ARBA" id="ARBA00022840"/>
    </source>
</evidence>
<dbReference type="CDD" id="cd00806">
    <property type="entry name" value="TrpRS_core"/>
    <property type="match status" value="1"/>
</dbReference>
<dbReference type="NCBIfam" id="TIGR00233">
    <property type="entry name" value="trpS"/>
    <property type="match status" value="1"/>
</dbReference>
<dbReference type="AlphaFoldDB" id="A0A2S4V9M6"/>
<reference evidence="14" key="1">
    <citation type="submission" date="2017-12" db="EMBL/GenBank/DDBJ databases">
        <title>Gene loss provides genomic basis for host adaptation in cereal stripe rust fungi.</title>
        <authorList>
            <person name="Xia C."/>
        </authorList>
    </citation>
    <scope>NUCLEOTIDE SEQUENCE [LARGE SCALE GENOMIC DNA]</scope>
    <source>
        <strain evidence="14">93-210</strain>
    </source>
</reference>
<evidence type="ECO:0000256" key="11">
    <source>
        <dbReference type="ARBA" id="ARBA00030268"/>
    </source>
</evidence>
<keyword evidence="6 12" id="KW-0436">Ligase</keyword>
<dbReference type="Gene3D" id="1.10.240.10">
    <property type="entry name" value="Tyrosyl-Transfer RNA Synthetase"/>
    <property type="match status" value="1"/>
</dbReference>
<keyword evidence="15" id="KW-1185">Reference proteome</keyword>
<dbReference type="InterPro" id="IPR002305">
    <property type="entry name" value="aa-tRNA-synth_Ic"/>
</dbReference>
<evidence type="ECO:0000256" key="7">
    <source>
        <dbReference type="ARBA" id="ARBA00022741"/>
    </source>
</evidence>
<dbReference type="PANTHER" id="PTHR10055:SF1">
    <property type="entry name" value="TRYPTOPHAN--TRNA LIGASE, CYTOPLASMIC"/>
    <property type="match status" value="1"/>
</dbReference>
<dbReference type="FunFam" id="3.40.50.620:FF:000033">
    <property type="entry name" value="tryptophan--tRNA ligase, cytoplasmic"/>
    <property type="match status" value="1"/>
</dbReference>